<gene>
    <name evidence="5" type="ORF">CGZ93_10485</name>
</gene>
<sequence>MHTIHFTGHLGRDPELKFNEAGKPWLKLRVAVNRRVKRGDEWVDATPTWWDVTASGDLALNADESFRNSDPILVVGRVITEEFQDKNGETRTATKVRAETLAVPLDRRTVTIRKPVERAPQTTEATASADAGDGGEHAHG</sequence>
<dbReference type="PANTHER" id="PTHR10302">
    <property type="entry name" value="SINGLE-STRANDED DNA-BINDING PROTEIN"/>
    <property type="match status" value="1"/>
</dbReference>
<dbReference type="RefSeq" id="WP_094364098.1">
    <property type="nucleotide sequence ID" value="NZ_NMVQ01000015.1"/>
</dbReference>
<dbReference type="GO" id="GO:0009295">
    <property type="term" value="C:nucleoid"/>
    <property type="evidence" value="ECO:0007669"/>
    <property type="project" value="TreeGrafter"/>
</dbReference>
<dbReference type="SUPFAM" id="SSF50249">
    <property type="entry name" value="Nucleic acid-binding proteins"/>
    <property type="match status" value="1"/>
</dbReference>
<dbReference type="Pfam" id="PF00436">
    <property type="entry name" value="SSB"/>
    <property type="match status" value="1"/>
</dbReference>
<dbReference type="GO" id="GO:0006260">
    <property type="term" value="P:DNA replication"/>
    <property type="evidence" value="ECO:0007669"/>
    <property type="project" value="InterPro"/>
</dbReference>
<dbReference type="AlphaFoldDB" id="A0A255H2D0"/>
<organism evidence="5 6">
    <name type="scientific">Enemella dayhoffiae</name>
    <dbReference type="NCBI Taxonomy" id="2016507"/>
    <lineage>
        <taxon>Bacteria</taxon>
        <taxon>Bacillati</taxon>
        <taxon>Actinomycetota</taxon>
        <taxon>Actinomycetes</taxon>
        <taxon>Propionibacteriales</taxon>
        <taxon>Propionibacteriaceae</taxon>
        <taxon>Enemella</taxon>
    </lineage>
</organism>
<dbReference type="InterPro" id="IPR012340">
    <property type="entry name" value="NA-bd_OB-fold"/>
</dbReference>
<keyword evidence="6" id="KW-1185">Reference proteome</keyword>
<dbReference type="PANTHER" id="PTHR10302:SF0">
    <property type="entry name" value="SINGLE-STRANDED DNA-BINDING PROTEIN, MITOCHONDRIAL"/>
    <property type="match status" value="1"/>
</dbReference>
<dbReference type="InterPro" id="IPR011344">
    <property type="entry name" value="ssDNA-bd"/>
</dbReference>
<evidence type="ECO:0000256" key="2">
    <source>
        <dbReference type="PIRNR" id="PIRNR002070"/>
    </source>
</evidence>
<evidence type="ECO:0000313" key="6">
    <source>
        <dbReference type="Proteomes" id="UP000216311"/>
    </source>
</evidence>
<evidence type="ECO:0000256" key="4">
    <source>
        <dbReference type="SAM" id="MobiDB-lite"/>
    </source>
</evidence>
<dbReference type="NCBIfam" id="TIGR00621">
    <property type="entry name" value="ssb"/>
    <property type="match status" value="1"/>
</dbReference>
<dbReference type="Proteomes" id="UP000216311">
    <property type="component" value="Unassembled WGS sequence"/>
</dbReference>
<reference evidence="5 6" key="1">
    <citation type="submission" date="2017-07" db="EMBL/GenBank/DDBJ databases">
        <title>Draft whole genome sequences of clinical Proprionibacteriaceae strains.</title>
        <authorList>
            <person name="Bernier A.-M."/>
            <person name="Bernard K."/>
            <person name="Domingo M.-C."/>
        </authorList>
    </citation>
    <scope>NUCLEOTIDE SEQUENCE [LARGE SCALE GENOMIC DNA]</scope>
    <source>
        <strain evidence="5 6">NML 130396</strain>
    </source>
</reference>
<dbReference type="PIRSF" id="PIRSF002070">
    <property type="entry name" value="SSB"/>
    <property type="match status" value="1"/>
</dbReference>
<evidence type="ECO:0000256" key="1">
    <source>
        <dbReference type="ARBA" id="ARBA00023125"/>
    </source>
</evidence>
<evidence type="ECO:0000256" key="3">
    <source>
        <dbReference type="RuleBase" id="RU000524"/>
    </source>
</evidence>
<dbReference type="PROSITE" id="PS50935">
    <property type="entry name" value="SSB"/>
    <property type="match status" value="1"/>
</dbReference>
<name>A0A255H2D0_9ACTN</name>
<dbReference type="GO" id="GO:0003697">
    <property type="term" value="F:single-stranded DNA binding"/>
    <property type="evidence" value="ECO:0007669"/>
    <property type="project" value="InterPro"/>
</dbReference>
<dbReference type="EMBL" id="NMVQ01000015">
    <property type="protein sequence ID" value="OYO21496.1"/>
    <property type="molecule type" value="Genomic_DNA"/>
</dbReference>
<dbReference type="CDD" id="cd04496">
    <property type="entry name" value="SSB_OBF"/>
    <property type="match status" value="1"/>
</dbReference>
<accession>A0A255H2D0</accession>
<comment type="caution">
    <text evidence="5">The sequence shown here is derived from an EMBL/GenBank/DDBJ whole genome shotgun (WGS) entry which is preliminary data.</text>
</comment>
<protein>
    <recommendedName>
        <fullName evidence="2 3">Single-stranded DNA-binding protein</fullName>
    </recommendedName>
</protein>
<evidence type="ECO:0000313" key="5">
    <source>
        <dbReference type="EMBL" id="OYO21496.1"/>
    </source>
</evidence>
<proteinExistence type="predicted"/>
<feature type="region of interest" description="Disordered" evidence="4">
    <location>
        <begin position="114"/>
        <end position="140"/>
    </location>
</feature>
<keyword evidence="1 2" id="KW-0238">DNA-binding</keyword>
<dbReference type="OrthoDB" id="4427276at2"/>
<dbReference type="Gene3D" id="2.40.50.140">
    <property type="entry name" value="Nucleic acid-binding proteins"/>
    <property type="match status" value="1"/>
</dbReference>
<dbReference type="InterPro" id="IPR000424">
    <property type="entry name" value="Primosome_PriB/ssb"/>
</dbReference>